<protein>
    <recommendedName>
        <fullName evidence="5">CENP-V/GFA domain-containing protein</fullName>
    </recommendedName>
</protein>
<keyword evidence="7" id="KW-1185">Reference proteome</keyword>
<accession>A0A2G8TL26</accession>
<comment type="caution">
    <text evidence="6">The sequence shown here is derived from an EMBL/GenBank/DDBJ whole genome shotgun (WGS) entry which is preliminary data.</text>
</comment>
<dbReference type="EMBL" id="PDOC01000001">
    <property type="protein sequence ID" value="PIL46736.1"/>
    <property type="molecule type" value="Genomic_DNA"/>
</dbReference>
<dbReference type="Proteomes" id="UP000230390">
    <property type="component" value="Unassembled WGS sequence"/>
</dbReference>
<evidence type="ECO:0000313" key="6">
    <source>
        <dbReference type="EMBL" id="PIL46736.1"/>
    </source>
</evidence>
<keyword evidence="3" id="KW-0862">Zinc</keyword>
<reference evidence="6 7" key="1">
    <citation type="submission" date="2017-10" db="EMBL/GenBank/DDBJ databases">
        <title>Massilia psychrophilum sp. nov., a novel purple-pigmented bacterium isolated from Tianshan glacier, Xinjiang Municipality, China.</title>
        <authorList>
            <person name="Wang H."/>
        </authorList>
    </citation>
    <scope>NUCLEOTIDE SEQUENCE [LARGE SCALE GENOMIC DNA]</scope>
    <source>
        <strain evidence="6 7">JCM 30074</strain>
    </source>
</reference>
<evidence type="ECO:0000256" key="1">
    <source>
        <dbReference type="ARBA" id="ARBA00005495"/>
    </source>
</evidence>
<dbReference type="GO" id="GO:0046872">
    <property type="term" value="F:metal ion binding"/>
    <property type="evidence" value="ECO:0007669"/>
    <property type="project" value="UniProtKB-KW"/>
</dbReference>
<dbReference type="PANTHER" id="PTHR33337">
    <property type="entry name" value="GFA DOMAIN-CONTAINING PROTEIN"/>
    <property type="match status" value="1"/>
</dbReference>
<evidence type="ECO:0000313" key="7">
    <source>
        <dbReference type="Proteomes" id="UP000230390"/>
    </source>
</evidence>
<evidence type="ECO:0000259" key="5">
    <source>
        <dbReference type="Pfam" id="PF04828"/>
    </source>
</evidence>
<name>A0A2G8TL26_9BURK</name>
<evidence type="ECO:0000256" key="4">
    <source>
        <dbReference type="ARBA" id="ARBA00023239"/>
    </source>
</evidence>
<dbReference type="AlphaFoldDB" id="A0A2G8TL26"/>
<dbReference type="Pfam" id="PF04828">
    <property type="entry name" value="GFA"/>
    <property type="match status" value="1"/>
</dbReference>
<dbReference type="GO" id="GO:0016846">
    <property type="term" value="F:carbon-sulfur lyase activity"/>
    <property type="evidence" value="ECO:0007669"/>
    <property type="project" value="InterPro"/>
</dbReference>
<evidence type="ECO:0000256" key="2">
    <source>
        <dbReference type="ARBA" id="ARBA00022723"/>
    </source>
</evidence>
<dbReference type="InterPro" id="IPR011057">
    <property type="entry name" value="Mss4-like_sf"/>
</dbReference>
<proteinExistence type="inferred from homology"/>
<comment type="similarity">
    <text evidence="1">Belongs to the Gfa family.</text>
</comment>
<organism evidence="6 7">
    <name type="scientific">Massilia eurypsychrophila</name>
    <dbReference type="NCBI Taxonomy" id="1485217"/>
    <lineage>
        <taxon>Bacteria</taxon>
        <taxon>Pseudomonadati</taxon>
        <taxon>Pseudomonadota</taxon>
        <taxon>Betaproteobacteria</taxon>
        <taxon>Burkholderiales</taxon>
        <taxon>Oxalobacteraceae</taxon>
        <taxon>Telluria group</taxon>
        <taxon>Massilia</taxon>
    </lineage>
</organism>
<dbReference type="OrthoDB" id="327703at2"/>
<evidence type="ECO:0000256" key="3">
    <source>
        <dbReference type="ARBA" id="ARBA00022833"/>
    </source>
</evidence>
<gene>
    <name evidence="6" type="ORF">CR105_00840</name>
</gene>
<dbReference type="SUPFAM" id="SSF51316">
    <property type="entry name" value="Mss4-like"/>
    <property type="match status" value="1"/>
</dbReference>
<feature type="domain" description="CENP-V/GFA" evidence="5">
    <location>
        <begin position="2"/>
        <end position="82"/>
    </location>
</feature>
<keyword evidence="2" id="KW-0479">Metal-binding</keyword>
<dbReference type="PANTHER" id="PTHR33337:SF40">
    <property type="entry name" value="CENP-V_GFA DOMAIN-CONTAINING PROTEIN-RELATED"/>
    <property type="match status" value="1"/>
</dbReference>
<sequence length="104" mass="11081">MCRGTSGAPCVAWLSVASEHLELLQGTPARFRASSHATRTFCATCGTQLTFVDDASPGETGITTCSLDSPDAVPPDDHTFLDDKVAWLVLGDGLPRFRRARSEG</sequence>
<dbReference type="InterPro" id="IPR006913">
    <property type="entry name" value="CENP-V/GFA"/>
</dbReference>
<dbReference type="Gene3D" id="3.90.1590.10">
    <property type="entry name" value="glutathione-dependent formaldehyde- activating enzyme (gfa)"/>
    <property type="match status" value="1"/>
</dbReference>
<keyword evidence="4" id="KW-0456">Lyase</keyword>